<dbReference type="GO" id="GO:0005794">
    <property type="term" value="C:Golgi apparatus"/>
    <property type="evidence" value="ECO:0007669"/>
    <property type="project" value="UniProtKB-SubCell"/>
</dbReference>
<dbReference type="GO" id="GO:0030426">
    <property type="term" value="C:growth cone"/>
    <property type="evidence" value="ECO:0007669"/>
    <property type="project" value="UniProtKB-SubCell"/>
</dbReference>
<keyword evidence="8" id="KW-0963">Cytoplasm</keyword>
<evidence type="ECO:0000256" key="6">
    <source>
        <dbReference type="ARBA" id="ARBA00004624"/>
    </source>
</evidence>
<dbReference type="FunFam" id="1.20.58.1770:FF:000001">
    <property type="entry name" value="C-Jun-amino-terminal kinase-interacting protein 3 isoform X1"/>
    <property type="match status" value="1"/>
</dbReference>
<sequence length="1297" mass="143610">MMELDEVVYQDDYGTVSVMSERVSGLASSIYREFERLIQSYDEEVVKELMPLVVNVLENLDSVLTENQEHEVELELIKEDNEQLITQYEREKALRKQAEEKFIEFEDALEADKKELQTMVETLELQTKQLELKTKNYADQISRLEDRESDMKKEYNALHQRHTEMIQTYVEHIERSKMQQSGSNQSESTGSGRTKTERPPSLSLFPGGDGMVRGGPGGARMVSSDIWHSSDLSRPDYAPGYQEDGSDSDSVAATPSSTGSKSNTPTSSVPSATVTPLNDVLVSVRGFNMSQGTSCKKTKRRSRNMEVQVSQETRNVSIGMGSSDEWSEFQEIIDSTPELDMCLDPRIYGGGNSPSQGIVNEAFGINTDSLYHEIKDAKSDIIGDVDAGAELLGKLQRMGKEVENLLTENKQLLETKNALNIVKNDLIAKLDELSSEQEVLREELETVKQSKSKVDLRVKELEEELKRSGSLAEALGASQDSKDEGGEDYSSPLQDDVAMTQRRRFTRVEMARVLMERNQYKERLMELQEAVRWTEMISPPLQEKNKSIIWQFFATVFSSSASPPPVKRTYNSVNIHYKSPSPAGYNQRRSQTMCQISTSSCILEFMPEDDSALCTRREQRREQYRQVREHMRRKDGPMQTCGWSVPSRLKQVSANEKEDNRMKNVPVPVYCRPLVEKDPNRKLWCAAGVDLTGWKTPNQETASVKPSNGSDPLTAEDEGADSKSEQSSPEKKKPKELHETDSMSSRVWILTSTHSASKVVIIDANQPCSLVDQFNVCNAHVLCISSVPAASESDYPAGEIFLEQQAGDGPSEEKGGVEGMLAGITIVGCATNCSVVRSNCSSRTDTPVQDRSQGQLHSGPVSQSAEEATEATEVSEEAGPNENEEGTLGPFTEHVFTDNTESEAGVPKQQVTSAATDSEEAGDDRAGTSAAPTMWLGAQNGWLYVHSAVSNWKKCLHSIKLKDSVLSLVHVKGRVLVALADGTLAIFHRAEDGQWDLSNYHLMDLGRPHHSIRCMAVVHDKVWCGNKNKIHVIQPKSMQIEKSFDAHPRKESQVRQLAWIGDGVWVSIRLDSTLRLYHAHTHQHLQDVDIEPYVSKMLGTGKLGFSFVRITALLIGGNRLWVGTGNGVIISIPLTESNFCNWLLRFLIGGLCSLAANKVSPTSSGGVIHVYADDSNSEKSSFIPYCSMAQAQLCFHGHRDAVKFFVSVPGNVLATLNGSVLDSPSESQGSSAPTDAEAQSVQNVLVLSGGEGYIDFRIGDGEDETEEADSEAPQMKPALSKAERSHIIVWQVSYGPE</sequence>
<evidence type="ECO:0000256" key="17">
    <source>
        <dbReference type="SAM" id="MobiDB-lite"/>
    </source>
</evidence>
<feature type="domain" description="RH1" evidence="18">
    <location>
        <begin position="6"/>
        <end position="94"/>
    </location>
</feature>
<dbReference type="Pfam" id="PF16471">
    <property type="entry name" value="JIP_LZII"/>
    <property type="match status" value="1"/>
</dbReference>
<feature type="region of interest" description="Disordered" evidence="17">
    <location>
        <begin position="469"/>
        <end position="498"/>
    </location>
</feature>
<dbReference type="FunFam" id="1.20.5.1000:FF:000001">
    <property type="entry name" value="C-Jun-amino-terminal kinase-interacting protein 3 isoform X2"/>
    <property type="match status" value="1"/>
</dbReference>
<proteinExistence type="inferred from homology"/>
<dbReference type="Gene3D" id="1.20.58.1770">
    <property type="match status" value="1"/>
</dbReference>
<evidence type="ECO:0000259" key="19">
    <source>
        <dbReference type="PROSITE" id="PS51777"/>
    </source>
</evidence>
<keyword evidence="11 16" id="KW-0175">Coiled coil</keyword>
<dbReference type="GO" id="GO:0019894">
    <property type="term" value="F:kinesin binding"/>
    <property type="evidence" value="ECO:0007669"/>
    <property type="project" value="TreeGrafter"/>
</dbReference>
<evidence type="ECO:0000256" key="9">
    <source>
        <dbReference type="ARBA" id="ARBA00022553"/>
    </source>
</evidence>
<dbReference type="InterPro" id="IPR015943">
    <property type="entry name" value="WD40/YVTN_repeat-like_dom_sf"/>
</dbReference>
<evidence type="ECO:0000256" key="2">
    <source>
        <dbReference type="ARBA" id="ARBA00004489"/>
    </source>
</evidence>
<dbReference type="PANTHER" id="PTHR13886:SF3">
    <property type="entry name" value="C-JUN-AMINO-TERMINAL KINASE-INTERACTING PROTEIN 3"/>
    <property type="match status" value="1"/>
</dbReference>
<feature type="domain" description="RH2" evidence="19">
    <location>
        <begin position="502"/>
        <end position="568"/>
    </location>
</feature>
<dbReference type="Pfam" id="PF09744">
    <property type="entry name" value="RH1"/>
    <property type="match status" value="1"/>
</dbReference>
<dbReference type="FunFam" id="2.130.10.10:FF:000334">
    <property type="entry name" value="C-Jun-amino-terminal kinase-interacting protein 3 isoform X6"/>
    <property type="match status" value="1"/>
</dbReference>
<dbReference type="Gene3D" id="2.130.10.10">
    <property type="entry name" value="YVTN repeat-like/Quinoprotein amine dehydrogenase"/>
    <property type="match status" value="1"/>
</dbReference>
<keyword evidence="12" id="KW-0966">Cell projection</keyword>
<evidence type="ECO:0000256" key="11">
    <source>
        <dbReference type="ARBA" id="ARBA00023054"/>
    </source>
</evidence>
<reference evidence="20" key="1">
    <citation type="submission" date="2025-08" db="UniProtKB">
        <authorList>
            <consortium name="Ensembl"/>
        </authorList>
    </citation>
    <scope>IDENTIFICATION</scope>
</reference>
<feature type="coiled-coil region" evidence="16">
    <location>
        <begin position="395"/>
        <end position="464"/>
    </location>
</feature>
<keyword evidence="13" id="KW-0968">Cytoplasmic vesicle</keyword>
<evidence type="ECO:0000313" key="21">
    <source>
        <dbReference type="Proteomes" id="UP000694427"/>
    </source>
</evidence>
<feature type="region of interest" description="Disordered" evidence="17">
    <location>
        <begin position="840"/>
        <end position="928"/>
    </location>
</feature>
<dbReference type="Proteomes" id="UP000694427">
    <property type="component" value="Unplaced"/>
</dbReference>
<feature type="compositionally biased region" description="Polar residues" evidence="17">
    <location>
        <begin position="178"/>
        <end position="193"/>
    </location>
</feature>
<dbReference type="InterPro" id="IPR034743">
    <property type="entry name" value="RH1"/>
</dbReference>
<feature type="compositionally biased region" description="Polar residues" evidence="17">
    <location>
        <begin position="840"/>
        <end position="863"/>
    </location>
</feature>
<dbReference type="GO" id="GO:0048471">
    <property type="term" value="C:perinuclear region of cytoplasm"/>
    <property type="evidence" value="ECO:0007669"/>
    <property type="project" value="UniProtKB-SubCell"/>
</dbReference>
<keyword evidence="21" id="KW-1185">Reference proteome</keyword>
<keyword evidence="10" id="KW-0333">Golgi apparatus</keyword>
<feature type="region of interest" description="Disordered" evidence="17">
    <location>
        <begin position="695"/>
        <end position="743"/>
    </location>
</feature>
<evidence type="ECO:0000256" key="13">
    <source>
        <dbReference type="ARBA" id="ARBA00023329"/>
    </source>
</evidence>
<evidence type="ECO:0000256" key="10">
    <source>
        <dbReference type="ARBA" id="ARBA00023034"/>
    </source>
</evidence>
<feature type="compositionally biased region" description="Basic and acidic residues" evidence="17">
    <location>
        <begin position="720"/>
        <end position="741"/>
    </location>
</feature>
<evidence type="ECO:0000259" key="18">
    <source>
        <dbReference type="PROSITE" id="PS51776"/>
    </source>
</evidence>
<comment type="subcellular location">
    <subcellularLocation>
        <location evidence="2">Cell projection</location>
        <location evidence="2">Axon</location>
    </subcellularLocation>
    <subcellularLocation>
        <location evidence="1">Cell projection</location>
        <location evidence="1">Dendrite</location>
    </subcellularLocation>
    <subcellularLocation>
        <location evidence="6">Cell projection</location>
        <location evidence="6">Growth cone</location>
    </subcellularLocation>
    <subcellularLocation>
        <location evidence="5">Cytoplasm</location>
        <location evidence="5">Perinuclear region</location>
    </subcellularLocation>
    <subcellularLocation>
        <location evidence="3">Cytoplasmic vesicle</location>
    </subcellularLocation>
    <subcellularLocation>
        <location evidence="4">Golgi apparatus</location>
    </subcellularLocation>
</comment>
<accession>A0A8C1QA23</accession>
<evidence type="ECO:0000256" key="8">
    <source>
        <dbReference type="ARBA" id="ARBA00022490"/>
    </source>
</evidence>
<dbReference type="PROSITE" id="PS51776">
    <property type="entry name" value="RH1"/>
    <property type="match status" value="1"/>
</dbReference>
<protein>
    <recommendedName>
        <fullName evidence="14">C-Jun-amino-terminal kinase-interacting protein 3</fullName>
    </recommendedName>
    <alternativeName>
        <fullName evidence="15">JNK MAP kinase scaffold protein 3</fullName>
    </alternativeName>
</protein>
<dbReference type="Ensembl" id="ENSCCRT00010027513.1">
    <property type="protein sequence ID" value="ENSCCRP00010025085.1"/>
    <property type="gene ID" value="ENSCCRG00010010764.1"/>
</dbReference>
<evidence type="ECO:0000256" key="1">
    <source>
        <dbReference type="ARBA" id="ARBA00004279"/>
    </source>
</evidence>
<feature type="compositionally biased region" description="Polar residues" evidence="17">
    <location>
        <begin position="248"/>
        <end position="261"/>
    </location>
</feature>
<evidence type="ECO:0000256" key="16">
    <source>
        <dbReference type="SAM" id="Coils"/>
    </source>
</evidence>
<dbReference type="InterPro" id="IPR011047">
    <property type="entry name" value="Quinoprotein_ADH-like_sf"/>
</dbReference>
<feature type="compositionally biased region" description="Polar residues" evidence="17">
    <location>
        <begin position="695"/>
        <end position="711"/>
    </location>
</feature>
<evidence type="ECO:0000256" key="14">
    <source>
        <dbReference type="ARBA" id="ARBA00071163"/>
    </source>
</evidence>
<feature type="region of interest" description="Disordered" evidence="17">
    <location>
        <begin position="1256"/>
        <end position="1282"/>
    </location>
</feature>
<evidence type="ECO:0000256" key="15">
    <source>
        <dbReference type="ARBA" id="ARBA00076107"/>
    </source>
</evidence>
<evidence type="ECO:0000313" key="20">
    <source>
        <dbReference type="Ensembl" id="ENSCCRP00010025085.1"/>
    </source>
</evidence>
<evidence type="ECO:0000256" key="12">
    <source>
        <dbReference type="ARBA" id="ARBA00023273"/>
    </source>
</evidence>
<feature type="compositionally biased region" description="Gly residues" evidence="17">
    <location>
        <begin position="207"/>
        <end position="218"/>
    </location>
</feature>
<dbReference type="GO" id="GO:0031410">
    <property type="term" value="C:cytoplasmic vesicle"/>
    <property type="evidence" value="ECO:0007669"/>
    <property type="project" value="UniProtKB-SubCell"/>
</dbReference>
<dbReference type="GO" id="GO:0030425">
    <property type="term" value="C:dendrite"/>
    <property type="evidence" value="ECO:0007669"/>
    <property type="project" value="UniProtKB-SubCell"/>
</dbReference>
<evidence type="ECO:0000256" key="3">
    <source>
        <dbReference type="ARBA" id="ARBA00004541"/>
    </source>
</evidence>
<feature type="compositionally biased region" description="Acidic residues" evidence="17">
    <location>
        <begin position="867"/>
        <end position="876"/>
    </location>
</feature>
<name>A0A8C1QA23_CYPCA</name>
<dbReference type="GO" id="GO:0016192">
    <property type="term" value="P:vesicle-mediated transport"/>
    <property type="evidence" value="ECO:0007669"/>
    <property type="project" value="TreeGrafter"/>
</dbReference>
<feature type="region of interest" description="Disordered" evidence="17">
    <location>
        <begin position="291"/>
        <end position="310"/>
    </location>
</feature>
<dbReference type="InterPro" id="IPR032486">
    <property type="entry name" value="JIP_LZII"/>
</dbReference>
<dbReference type="InterPro" id="IPR034744">
    <property type="entry name" value="RH2"/>
</dbReference>
<reference evidence="20" key="2">
    <citation type="submission" date="2025-09" db="UniProtKB">
        <authorList>
            <consortium name="Ensembl"/>
        </authorList>
    </citation>
    <scope>IDENTIFICATION</scope>
</reference>
<dbReference type="PANTHER" id="PTHR13886">
    <property type="entry name" value="JNK/SAPK-ASSOCIATED PROTEIN"/>
    <property type="match status" value="1"/>
</dbReference>
<feature type="compositionally biased region" description="Acidic residues" evidence="17">
    <location>
        <begin position="1261"/>
        <end position="1270"/>
    </location>
</feature>
<feature type="coiled-coil region" evidence="16">
    <location>
        <begin position="60"/>
        <end position="161"/>
    </location>
</feature>
<evidence type="ECO:0000256" key="7">
    <source>
        <dbReference type="ARBA" id="ARBA00009866"/>
    </source>
</evidence>
<dbReference type="SUPFAM" id="SSF50998">
    <property type="entry name" value="Quinoprotein alcohol dehydrogenase-like"/>
    <property type="match status" value="1"/>
</dbReference>
<feature type="compositionally biased region" description="Low complexity" evidence="17">
    <location>
        <begin position="262"/>
        <end position="273"/>
    </location>
</feature>
<dbReference type="GO" id="GO:0005078">
    <property type="term" value="F:MAP-kinase scaffold activity"/>
    <property type="evidence" value="ECO:0007669"/>
    <property type="project" value="InterPro"/>
</dbReference>
<dbReference type="GO" id="GO:0030159">
    <property type="term" value="F:signaling receptor complex adaptor activity"/>
    <property type="evidence" value="ECO:0007669"/>
    <property type="project" value="TreeGrafter"/>
</dbReference>
<evidence type="ECO:0000256" key="4">
    <source>
        <dbReference type="ARBA" id="ARBA00004555"/>
    </source>
</evidence>
<dbReference type="Gene3D" id="1.20.5.1000">
    <property type="entry name" value="arf6 gtpase in complex with a specific effector, jip4"/>
    <property type="match status" value="1"/>
</dbReference>
<keyword evidence="9" id="KW-0597">Phosphoprotein</keyword>
<comment type="similarity">
    <text evidence="7">Belongs to the JIP scaffold family.</text>
</comment>
<dbReference type="GO" id="GO:0008432">
    <property type="term" value="F:JUN kinase binding"/>
    <property type="evidence" value="ECO:0007669"/>
    <property type="project" value="TreeGrafter"/>
</dbReference>
<evidence type="ECO:0000256" key="5">
    <source>
        <dbReference type="ARBA" id="ARBA00004556"/>
    </source>
</evidence>
<organism evidence="20 21">
    <name type="scientific">Cyprinus carpio</name>
    <name type="common">Common carp</name>
    <dbReference type="NCBI Taxonomy" id="7962"/>
    <lineage>
        <taxon>Eukaryota</taxon>
        <taxon>Metazoa</taxon>
        <taxon>Chordata</taxon>
        <taxon>Craniata</taxon>
        <taxon>Vertebrata</taxon>
        <taxon>Euteleostomi</taxon>
        <taxon>Actinopterygii</taxon>
        <taxon>Neopterygii</taxon>
        <taxon>Teleostei</taxon>
        <taxon>Ostariophysi</taxon>
        <taxon>Cypriniformes</taxon>
        <taxon>Cyprinidae</taxon>
        <taxon>Cyprininae</taxon>
        <taxon>Cyprinus</taxon>
    </lineage>
</organism>
<feature type="region of interest" description="Disordered" evidence="17">
    <location>
        <begin position="176"/>
        <end position="273"/>
    </location>
</feature>
<dbReference type="InterPro" id="IPR039911">
    <property type="entry name" value="JIP3/JIP4"/>
</dbReference>
<dbReference type="PROSITE" id="PS51777">
    <property type="entry name" value="RH2"/>
    <property type="match status" value="1"/>
</dbReference>
<dbReference type="Pfam" id="PF19056">
    <property type="entry name" value="WD40_2"/>
    <property type="match status" value="1"/>
</dbReference>